<gene>
    <name evidence="2" type="ORF">IPN91_13235</name>
</gene>
<sequence>MTTPGKPPKKVKEKRQTPAERQEAMRYNHMMYGPTAGELRPAAKKVNYGAAYLSHPKFQSLMTALKKGTAFTFDITDKGKVCAIATDGAHISFDGKVIFYSRALNKHEDNLLLDREVTVQLQTIDALVHLVFAVVRALPELGPAPFSYQARQFFLGAETLEGGIPTQGPNLLLGSFKHSKVIDKGRK</sequence>
<feature type="region of interest" description="Disordered" evidence="1">
    <location>
        <begin position="1"/>
        <end position="20"/>
    </location>
</feature>
<comment type="caution">
    <text evidence="2">The sequence shown here is derived from an EMBL/GenBank/DDBJ whole genome shotgun (WGS) entry which is preliminary data.</text>
</comment>
<evidence type="ECO:0000313" key="3">
    <source>
        <dbReference type="Proteomes" id="UP000709959"/>
    </source>
</evidence>
<dbReference type="AlphaFoldDB" id="A0A936K7V2"/>
<name>A0A936K7V2_9BACT</name>
<evidence type="ECO:0000313" key="2">
    <source>
        <dbReference type="EMBL" id="MBK8573560.1"/>
    </source>
</evidence>
<evidence type="ECO:0000256" key="1">
    <source>
        <dbReference type="SAM" id="MobiDB-lite"/>
    </source>
</evidence>
<proteinExistence type="predicted"/>
<reference evidence="2 3" key="1">
    <citation type="submission" date="2020-10" db="EMBL/GenBank/DDBJ databases">
        <title>Connecting structure to function with the recovery of over 1000 high-quality activated sludge metagenome-assembled genomes encoding full-length rRNA genes using long-read sequencing.</title>
        <authorList>
            <person name="Singleton C.M."/>
            <person name="Petriglieri F."/>
            <person name="Kristensen J.M."/>
            <person name="Kirkegaard R.H."/>
            <person name="Michaelsen T.Y."/>
            <person name="Andersen M.H."/>
            <person name="Karst S.M."/>
            <person name="Dueholm M.S."/>
            <person name="Nielsen P.H."/>
            <person name="Albertsen M."/>
        </authorList>
    </citation>
    <scope>NUCLEOTIDE SEQUENCE [LARGE SCALE GENOMIC DNA]</scope>
    <source>
        <strain evidence="2">OdNE_18-Q3-R46-58_MAXAC.008</strain>
    </source>
</reference>
<organism evidence="2 3">
    <name type="scientific">Candidatus Geothrix odensensis</name>
    <dbReference type="NCBI Taxonomy" id="2954440"/>
    <lineage>
        <taxon>Bacteria</taxon>
        <taxon>Pseudomonadati</taxon>
        <taxon>Acidobacteriota</taxon>
        <taxon>Holophagae</taxon>
        <taxon>Holophagales</taxon>
        <taxon>Holophagaceae</taxon>
        <taxon>Geothrix</taxon>
    </lineage>
</organism>
<dbReference type="Proteomes" id="UP000709959">
    <property type="component" value="Unassembled WGS sequence"/>
</dbReference>
<accession>A0A936K7V2</accession>
<protein>
    <submittedName>
        <fullName evidence="2">Uncharacterized protein</fullName>
    </submittedName>
</protein>
<dbReference type="EMBL" id="JADKCH010000022">
    <property type="protein sequence ID" value="MBK8573560.1"/>
    <property type="molecule type" value="Genomic_DNA"/>
</dbReference>